<dbReference type="EMBL" id="JARBHB010000007">
    <property type="protein sequence ID" value="KAJ8878395.1"/>
    <property type="molecule type" value="Genomic_DNA"/>
</dbReference>
<name>A0ABQ9H2A3_9NEOP</name>
<organism evidence="2 3">
    <name type="scientific">Dryococelus australis</name>
    <dbReference type="NCBI Taxonomy" id="614101"/>
    <lineage>
        <taxon>Eukaryota</taxon>
        <taxon>Metazoa</taxon>
        <taxon>Ecdysozoa</taxon>
        <taxon>Arthropoda</taxon>
        <taxon>Hexapoda</taxon>
        <taxon>Insecta</taxon>
        <taxon>Pterygota</taxon>
        <taxon>Neoptera</taxon>
        <taxon>Polyneoptera</taxon>
        <taxon>Phasmatodea</taxon>
        <taxon>Verophasmatodea</taxon>
        <taxon>Anareolatae</taxon>
        <taxon>Phasmatidae</taxon>
        <taxon>Eurycanthinae</taxon>
        <taxon>Dryococelus</taxon>
    </lineage>
</organism>
<gene>
    <name evidence="2" type="ORF">PR048_018973</name>
</gene>
<protein>
    <submittedName>
        <fullName evidence="2">Uncharacterized protein</fullName>
    </submittedName>
</protein>
<keyword evidence="3" id="KW-1185">Reference proteome</keyword>
<evidence type="ECO:0000313" key="2">
    <source>
        <dbReference type="EMBL" id="KAJ8878395.1"/>
    </source>
</evidence>
<feature type="region of interest" description="Disordered" evidence="1">
    <location>
        <begin position="625"/>
        <end position="671"/>
    </location>
</feature>
<comment type="caution">
    <text evidence="2">The sequence shown here is derived from an EMBL/GenBank/DDBJ whole genome shotgun (WGS) entry which is preliminary data.</text>
</comment>
<feature type="compositionally biased region" description="Polar residues" evidence="1">
    <location>
        <begin position="627"/>
        <end position="636"/>
    </location>
</feature>
<reference evidence="2 3" key="1">
    <citation type="submission" date="2023-02" db="EMBL/GenBank/DDBJ databases">
        <title>LHISI_Scaffold_Assembly.</title>
        <authorList>
            <person name="Stuart O.P."/>
            <person name="Cleave R."/>
            <person name="Magrath M.J.L."/>
            <person name="Mikheyev A.S."/>
        </authorList>
    </citation>
    <scope>NUCLEOTIDE SEQUENCE [LARGE SCALE GENOMIC DNA]</scope>
    <source>
        <strain evidence="2">Daus_M_001</strain>
        <tissue evidence="2">Leg muscle</tissue>
    </source>
</reference>
<feature type="compositionally biased region" description="Basic and acidic residues" evidence="1">
    <location>
        <begin position="643"/>
        <end position="656"/>
    </location>
</feature>
<evidence type="ECO:0000256" key="1">
    <source>
        <dbReference type="SAM" id="MobiDB-lite"/>
    </source>
</evidence>
<dbReference type="Proteomes" id="UP001159363">
    <property type="component" value="Chromosome 6"/>
</dbReference>
<accession>A0ABQ9H2A3</accession>
<sequence>MALKMIYHLYENASDLSLGIELINGRGNVFLLQCSWIAAEFQSSCEAPNPNDFTLPKAAALPLQQVRKLHPESVNKRTLIIFPTNTAGIGWQLRAREAERRRSSAFILHTQTYRGHGERLARSPPTNANRVFACGNRARRCRWSGGLSREPPAFHTLSFRRCSILTSITLIDSQDLAPLVHTAFGTFWRAVAQPSPSAAIADNQCTVHIGISVHKTVESSLQCRCRRRLPLWPLTSVPTCCVAVCNRTYYGDVGKTYELELHKPREERLPFLCHLTFTANGLSHGDLVQGMVYETPVEIDEDLLARDMVAALTGHHTYLGGRHAPICRLVECLDDKDIVRLWYYSMSRIGMKANYWSITIHRALADLFPRESRRKGSSSRRRFCSRQEHTSPIFPTRQFVRISYILHSQVTSNFSEAPLKFYFQDIPPPHTNHVKQCDFGSSALRLGSRTKRVSKGVNFSSWCPDLSSTAVEKDMGTAVAMVQAPRHPNRPYPHMGSLLKGAWGGVVVRLLACPPGEPCSIPGSSHVPILREDATGRRVFSGISRSREPNIPALLHTHLALSPSALKTSMSRAAQISSFSPPPPLLKKYQLAVPHNTLSVDVYLKWKMRGFEGGGITWGWGEGAERSANSAGNEVQTARAPTRVKERTRERERGLERQSGIATPASPGPFNHVDKLESGGGFWTVDLAAWGCKGFALRCAQEARLAAGRDTALRDQYWLRPAEPRAKIASGGRELAYRGGLQHPLNP</sequence>
<evidence type="ECO:0000313" key="3">
    <source>
        <dbReference type="Proteomes" id="UP001159363"/>
    </source>
</evidence>
<proteinExistence type="predicted"/>